<comment type="catalytic activity">
    <reaction evidence="1">
        <text>4-hydroxy-4-methyl-2-oxoglutarate = 2 pyruvate</text>
        <dbReference type="Rhea" id="RHEA:22748"/>
        <dbReference type="ChEBI" id="CHEBI:15361"/>
        <dbReference type="ChEBI" id="CHEBI:58276"/>
        <dbReference type="EC" id="4.1.3.17"/>
    </reaction>
</comment>
<dbReference type="CDD" id="cd16841">
    <property type="entry name" value="RraA_family"/>
    <property type="match status" value="1"/>
</dbReference>
<dbReference type="EC" id="4.1.3.17" evidence="5"/>
<organism evidence="14 15">
    <name type="scientific">Microbacterium enclense</name>
    <dbReference type="NCBI Taxonomy" id="993073"/>
    <lineage>
        <taxon>Bacteria</taxon>
        <taxon>Bacillati</taxon>
        <taxon>Actinomycetota</taxon>
        <taxon>Actinomycetes</taxon>
        <taxon>Micrococcales</taxon>
        <taxon>Microbacteriaceae</taxon>
        <taxon>Microbacterium</taxon>
    </lineage>
</organism>
<sequence length="257" mass="27481">MTTATNTTAQADLPEKADPSDLASLYKHLRVCDVVDALDGIGYFGIGLMDKEVRPLWLGMRFWGEAATIRCVPSNRPMWKLDTTDDIVAAHGRWFSEVAHPKLPADLPAGHVIVMDAGGGPEVGFWGSENAMAVVRAGAVGIITDGYCRDTAEVAAQKSPVVARHRGRTIIPGRIMAVETQTTIACGGVQVNPGDIVGADDDGVVVVPRHVAEEVAVHARAILLADMRARKTHYEGLGMRPDSSIDVDAILAYYADV</sequence>
<reference evidence="14 15" key="1">
    <citation type="journal article" date="2018" name="Front. Microbiol.">
        <title>Novel Insights Into Bacterial Dimethylsulfoniopropionate Catabolism in the East China Sea.</title>
        <authorList>
            <person name="Liu J."/>
            <person name="Liu J."/>
            <person name="Zhang S.H."/>
            <person name="Liang J."/>
            <person name="Lin H."/>
            <person name="Song D."/>
            <person name="Yang G.P."/>
            <person name="Todd J.D."/>
            <person name="Zhang X.H."/>
        </authorList>
    </citation>
    <scope>NUCLEOTIDE SEQUENCE [LARGE SCALE GENOMIC DNA]</scope>
    <source>
        <strain evidence="14 15">ZYFD042</strain>
    </source>
</reference>
<keyword evidence="13" id="KW-0460">Magnesium</keyword>
<dbReference type="GO" id="GO:0046872">
    <property type="term" value="F:metal ion binding"/>
    <property type="evidence" value="ECO:0007669"/>
    <property type="project" value="UniProtKB-KW"/>
</dbReference>
<comment type="cofactor">
    <cofactor evidence="2">
        <name>a divalent metal cation</name>
        <dbReference type="ChEBI" id="CHEBI:60240"/>
    </cofactor>
</comment>
<evidence type="ECO:0000256" key="5">
    <source>
        <dbReference type="ARBA" id="ARBA00012213"/>
    </source>
</evidence>
<dbReference type="PANTHER" id="PTHR33254:SF4">
    <property type="entry name" value="4-HYDROXY-4-METHYL-2-OXOGLUTARATE ALDOLASE 3-RELATED"/>
    <property type="match status" value="1"/>
</dbReference>
<dbReference type="InterPro" id="IPR036704">
    <property type="entry name" value="RraA/RraA-like_sf"/>
</dbReference>
<dbReference type="Pfam" id="PF03737">
    <property type="entry name" value="RraA-like"/>
    <property type="match status" value="1"/>
</dbReference>
<comment type="cofactor">
    <cofactor evidence="13">
        <name>Mg(2+)</name>
        <dbReference type="ChEBI" id="CHEBI:18420"/>
    </cofactor>
</comment>
<dbReference type="Proteomes" id="UP000285970">
    <property type="component" value="Unassembled WGS sequence"/>
</dbReference>
<comment type="subunit">
    <text evidence="4">Homotrimer.</text>
</comment>
<evidence type="ECO:0000256" key="2">
    <source>
        <dbReference type="ARBA" id="ARBA00001968"/>
    </source>
</evidence>
<evidence type="ECO:0000256" key="3">
    <source>
        <dbReference type="ARBA" id="ARBA00008621"/>
    </source>
</evidence>
<evidence type="ECO:0000313" key="14">
    <source>
        <dbReference type="EMBL" id="RWR17521.1"/>
    </source>
</evidence>
<dbReference type="Gene3D" id="3.50.30.40">
    <property type="entry name" value="Ribonuclease E inhibitor RraA/RraA-like"/>
    <property type="match status" value="1"/>
</dbReference>
<dbReference type="GO" id="GO:0047443">
    <property type="term" value="F:4-hydroxy-4-methyl-2-oxoglutarate aldolase activity"/>
    <property type="evidence" value="ECO:0007669"/>
    <property type="project" value="UniProtKB-EC"/>
</dbReference>
<evidence type="ECO:0000313" key="15">
    <source>
        <dbReference type="Proteomes" id="UP000285970"/>
    </source>
</evidence>
<name>A0A3S3LCW2_9MICO</name>
<comment type="function">
    <text evidence="8">Catalyzes the aldol cleavage of 4-hydroxy-4-methyl-2-oxoglutarate (HMG) into 2 molecules of pyruvate. Also contains a secondary oxaloacetate (OAA) decarboxylase activity due to the common pyruvate enolate transition state formed following C-C bond cleavage in the retro-aldol and decarboxylation reactions.</text>
</comment>
<evidence type="ECO:0000256" key="1">
    <source>
        <dbReference type="ARBA" id="ARBA00001342"/>
    </source>
</evidence>
<dbReference type="RefSeq" id="WP_128218238.1">
    <property type="nucleotide sequence ID" value="NZ_CBDRLV010000003.1"/>
</dbReference>
<evidence type="ECO:0000256" key="7">
    <source>
        <dbReference type="ARBA" id="ARBA00016549"/>
    </source>
</evidence>
<evidence type="ECO:0000256" key="6">
    <source>
        <dbReference type="ARBA" id="ARBA00012947"/>
    </source>
</evidence>
<dbReference type="GO" id="GO:0008948">
    <property type="term" value="F:oxaloacetate decarboxylase activity"/>
    <property type="evidence" value="ECO:0007669"/>
    <property type="project" value="UniProtKB-EC"/>
</dbReference>
<accession>A0A3S3LCW2</accession>
<keyword evidence="13" id="KW-0479">Metal-binding</keyword>
<evidence type="ECO:0000256" key="4">
    <source>
        <dbReference type="ARBA" id="ARBA00011233"/>
    </source>
</evidence>
<proteinExistence type="inferred from homology"/>
<dbReference type="InterPro" id="IPR005493">
    <property type="entry name" value="RraA/RraA-like"/>
</dbReference>
<dbReference type="EC" id="4.1.1.112" evidence="6"/>
<comment type="similarity">
    <text evidence="3">Belongs to the class II aldolase/RraA-like family.</text>
</comment>
<comment type="catalytic activity">
    <reaction evidence="12">
        <text>oxaloacetate + H(+) = pyruvate + CO2</text>
        <dbReference type="Rhea" id="RHEA:15641"/>
        <dbReference type="ChEBI" id="CHEBI:15361"/>
        <dbReference type="ChEBI" id="CHEBI:15378"/>
        <dbReference type="ChEBI" id="CHEBI:16452"/>
        <dbReference type="ChEBI" id="CHEBI:16526"/>
        <dbReference type="EC" id="4.1.1.112"/>
    </reaction>
</comment>
<dbReference type="EMBL" id="RBZY01000039">
    <property type="protein sequence ID" value="RWR17521.1"/>
    <property type="molecule type" value="Genomic_DNA"/>
</dbReference>
<protein>
    <recommendedName>
        <fullName evidence="7">Putative 4-hydroxy-4-methyl-2-oxoglutarate aldolase</fullName>
        <ecNumber evidence="6">4.1.1.112</ecNumber>
        <ecNumber evidence="5">4.1.3.17</ecNumber>
    </recommendedName>
    <alternativeName>
        <fullName evidence="11">Oxaloacetate decarboxylase</fullName>
    </alternativeName>
    <alternativeName>
        <fullName evidence="9">Regulator of ribonuclease activity homolog</fullName>
    </alternativeName>
    <alternativeName>
        <fullName evidence="10">RraA-like protein</fullName>
    </alternativeName>
</protein>
<comment type="caution">
    <text evidence="14">The sequence shown here is derived from an EMBL/GenBank/DDBJ whole genome shotgun (WGS) entry which is preliminary data.</text>
</comment>
<feature type="binding site" evidence="13">
    <location>
        <position position="149"/>
    </location>
    <ligand>
        <name>substrate</name>
    </ligand>
</feature>
<dbReference type="SUPFAM" id="SSF89562">
    <property type="entry name" value="RraA-like"/>
    <property type="match status" value="1"/>
</dbReference>
<evidence type="ECO:0000256" key="8">
    <source>
        <dbReference type="ARBA" id="ARBA00025046"/>
    </source>
</evidence>
<evidence type="ECO:0000256" key="9">
    <source>
        <dbReference type="ARBA" id="ARBA00029596"/>
    </source>
</evidence>
<evidence type="ECO:0000256" key="10">
    <source>
        <dbReference type="ARBA" id="ARBA00030169"/>
    </source>
</evidence>
<dbReference type="OrthoDB" id="9805307at2"/>
<dbReference type="PANTHER" id="PTHR33254">
    <property type="entry name" value="4-HYDROXY-4-METHYL-2-OXOGLUTARATE ALDOLASE 3-RELATED"/>
    <property type="match status" value="1"/>
</dbReference>
<dbReference type="AlphaFoldDB" id="A0A3S3LCW2"/>
<feature type="binding site" evidence="13">
    <location>
        <position position="150"/>
    </location>
    <ligand>
        <name>Mg(2+)</name>
        <dbReference type="ChEBI" id="CHEBI:18420"/>
    </ligand>
</feature>
<evidence type="ECO:0000256" key="12">
    <source>
        <dbReference type="ARBA" id="ARBA00047973"/>
    </source>
</evidence>
<evidence type="ECO:0000256" key="13">
    <source>
        <dbReference type="PIRSR" id="PIRSR605493-1"/>
    </source>
</evidence>
<evidence type="ECO:0000256" key="11">
    <source>
        <dbReference type="ARBA" id="ARBA00032305"/>
    </source>
</evidence>
<gene>
    <name evidence="14" type="ORF">D8Y23_11370</name>
</gene>